<dbReference type="EMBL" id="KB868896">
    <property type="protein sequence ID" value="EOD08692.1"/>
    <property type="molecule type" value="Genomic_DNA"/>
</dbReference>
<reference evidence="5" key="1">
    <citation type="submission" date="2012-07" db="EMBL/GenBank/DDBJ databases">
        <title>Genome variability drives Emilianias global distribution.</title>
        <authorList>
            <consortium name="DOE Joint Genome Institute"/>
            <person name="Read B."/>
            <person name="Kegel J."/>
            <person name="Klute M."/>
            <person name="Kuo A."/>
            <person name="Lefebvre S.C."/>
            <person name="Maumus F."/>
            <person name="Mayer C."/>
            <person name="Miller J."/>
            <person name="Allen A."/>
            <person name="Bidle K."/>
            <person name="Borodovsky M."/>
            <person name="Bowler C."/>
            <person name="Brownlee C."/>
            <person name="Claverie J.-M."/>
            <person name="Cock M."/>
            <person name="De Vargas C."/>
            <person name="Elias M."/>
            <person name="Frickenhaus S."/>
            <person name="Gladyshev V.N."/>
            <person name="Gonzalez K."/>
            <person name="Guda C."/>
            <person name="Hadaegh A."/>
            <person name="Herman E."/>
            <person name="Iglesias-Rodriguez D."/>
            <person name="Jones B."/>
            <person name="Lawson T."/>
            <person name="Leese F."/>
            <person name="Lin Y.-C."/>
            <person name="Lindquist E."/>
            <person name="Lobanov A."/>
            <person name="Lucas S."/>
            <person name="Malik S.-H.B."/>
            <person name="Marsh M.E."/>
            <person name="Mock T."/>
            <person name="Monier A."/>
            <person name="Moreau H."/>
            <person name="Mueller-Roeber B."/>
            <person name="Napier J."/>
            <person name="Ogata H."/>
            <person name="Parker M."/>
            <person name="Probert I."/>
            <person name="Quesneville H."/>
            <person name="Raines C."/>
            <person name="Rensing S."/>
            <person name="Riano-Pachon D.M."/>
            <person name="Richier S."/>
            <person name="Rokitta S."/>
            <person name="Salamov A."/>
            <person name="Sarno A.F."/>
            <person name="Schmutz J."/>
            <person name="Schroeder D."/>
            <person name="Shiraiwa Y."/>
            <person name="Soanes D.M."/>
            <person name="Valentin K."/>
            <person name="Van Der Giezen M."/>
            <person name="Van Der Peer Y."/>
            <person name="Vardi A."/>
            <person name="Verret F."/>
            <person name="Von Dassow P."/>
            <person name="Wheeler G."/>
            <person name="Williams B."/>
            <person name="Wilson W."/>
            <person name="Wolfe G."/>
            <person name="Wurch L.L."/>
            <person name="Young J."/>
            <person name="Dacks J.B."/>
            <person name="Delwiche C.F."/>
            <person name="Dyhrman S."/>
            <person name="Glockner G."/>
            <person name="John U."/>
            <person name="Richards T."/>
            <person name="Worden A.Z."/>
            <person name="Zhang X."/>
            <person name="Grigoriev I.V."/>
        </authorList>
    </citation>
    <scope>NUCLEOTIDE SEQUENCE</scope>
    <source>
        <strain evidence="5">CCMP1516</strain>
    </source>
</reference>
<organism evidence="5">
    <name type="scientific">Emiliania huxleyi</name>
    <name type="common">Coccolithophore</name>
    <name type="synonym">Pontosphaera huxleyi</name>
    <dbReference type="NCBI Taxonomy" id="2903"/>
    <lineage>
        <taxon>Eukaryota</taxon>
        <taxon>Haptista</taxon>
        <taxon>Haptophyta</taxon>
        <taxon>Prymnesiophyceae</taxon>
        <taxon>Isochrysidales</taxon>
        <taxon>Noelaerhabdaceae</taxon>
        <taxon>Emiliania</taxon>
    </lineage>
</organism>
<gene>
    <name evidence="5" type="ORF">EMIHUDRAFT_124945</name>
</gene>
<feature type="signal peptide" evidence="4">
    <location>
        <begin position="1"/>
        <end position="23"/>
    </location>
</feature>
<keyword evidence="4" id="KW-0732">Signal</keyword>
<proteinExistence type="predicted"/>
<name>R1BH71_EMIHU</name>
<dbReference type="AlphaFoldDB" id="R1BH71"/>
<dbReference type="RefSeq" id="XP_005761121.1">
    <property type="nucleotide sequence ID" value="XM_005761064.1"/>
</dbReference>
<accession>R1BH71</accession>
<protein>
    <recommendedName>
        <fullName evidence="1">histidine--tRNA ligase</fullName>
        <ecNumber evidence="1">6.1.1.21</ecNumber>
    </recommendedName>
</protein>
<dbReference type="HOGENOM" id="CLU_2032693_0_0_1"/>
<dbReference type="PANTHER" id="PTHR43707">
    <property type="entry name" value="HISTIDYL-TRNA SYNTHETASE"/>
    <property type="match status" value="1"/>
</dbReference>
<evidence type="ECO:0000256" key="3">
    <source>
        <dbReference type="SAM" id="MobiDB-lite"/>
    </source>
</evidence>
<feature type="chain" id="PRO_5009974845" description="histidine--tRNA ligase" evidence="4">
    <location>
        <begin position="24"/>
        <end position="123"/>
    </location>
</feature>
<comment type="catalytic activity">
    <reaction evidence="2">
        <text>tRNA(His) + L-histidine + ATP = L-histidyl-tRNA(His) + AMP + diphosphate + H(+)</text>
        <dbReference type="Rhea" id="RHEA:17313"/>
        <dbReference type="Rhea" id="RHEA-COMP:9665"/>
        <dbReference type="Rhea" id="RHEA-COMP:9689"/>
        <dbReference type="ChEBI" id="CHEBI:15378"/>
        <dbReference type="ChEBI" id="CHEBI:30616"/>
        <dbReference type="ChEBI" id="CHEBI:33019"/>
        <dbReference type="ChEBI" id="CHEBI:57595"/>
        <dbReference type="ChEBI" id="CHEBI:78442"/>
        <dbReference type="ChEBI" id="CHEBI:78527"/>
        <dbReference type="ChEBI" id="CHEBI:456215"/>
        <dbReference type="EC" id="6.1.1.21"/>
    </reaction>
</comment>
<dbReference type="Gene3D" id="3.30.930.10">
    <property type="entry name" value="Bira Bifunctional Protein, Domain 2"/>
    <property type="match status" value="1"/>
</dbReference>
<evidence type="ECO:0000313" key="5">
    <source>
        <dbReference type="EMBL" id="EOD08692.1"/>
    </source>
</evidence>
<sequence>MAPLRPAAARRLALLALVQPAALLRSTPRLAARPEAVGRPAVVRMMAGEAATAGRKSAAVAQGEKGGGGAGRGALDLNPPRGTRDFYPEEMELRTWLFDAWRREAQLHGFEEYDAPVLESVEL</sequence>
<dbReference type="EC" id="6.1.1.21" evidence="1"/>
<dbReference type="GO" id="GO:0006427">
    <property type="term" value="P:histidyl-tRNA aminoacylation"/>
    <property type="evidence" value="ECO:0007669"/>
    <property type="project" value="TreeGrafter"/>
</dbReference>
<dbReference type="GO" id="GO:0004821">
    <property type="term" value="F:histidine-tRNA ligase activity"/>
    <property type="evidence" value="ECO:0007669"/>
    <property type="project" value="UniProtKB-EC"/>
</dbReference>
<evidence type="ECO:0000256" key="2">
    <source>
        <dbReference type="ARBA" id="ARBA00047639"/>
    </source>
</evidence>
<dbReference type="GeneID" id="17254844"/>
<dbReference type="KEGG" id="ehx:EMIHUDRAFT_124945"/>
<dbReference type="InterPro" id="IPR045864">
    <property type="entry name" value="aa-tRNA-synth_II/BPL/LPL"/>
</dbReference>
<feature type="region of interest" description="Disordered" evidence="3">
    <location>
        <begin position="53"/>
        <end position="84"/>
    </location>
</feature>
<evidence type="ECO:0000256" key="1">
    <source>
        <dbReference type="ARBA" id="ARBA00012815"/>
    </source>
</evidence>
<dbReference type="SUPFAM" id="SSF55681">
    <property type="entry name" value="Class II aaRS and biotin synthetases"/>
    <property type="match status" value="1"/>
</dbReference>
<dbReference type="GO" id="GO:0005737">
    <property type="term" value="C:cytoplasm"/>
    <property type="evidence" value="ECO:0007669"/>
    <property type="project" value="InterPro"/>
</dbReference>
<dbReference type="InterPro" id="IPR004516">
    <property type="entry name" value="HisRS/HisZ"/>
</dbReference>
<dbReference type="PANTHER" id="PTHR43707:SF1">
    <property type="entry name" value="HISTIDINE--TRNA LIGASE, MITOCHONDRIAL-RELATED"/>
    <property type="match status" value="1"/>
</dbReference>
<feature type="non-terminal residue" evidence="5">
    <location>
        <position position="123"/>
    </location>
</feature>
<evidence type="ECO:0000256" key="4">
    <source>
        <dbReference type="SAM" id="SignalP"/>
    </source>
</evidence>